<organism evidence="7 8">
    <name type="scientific">Priapulus caudatus</name>
    <name type="common">Priapulid worm</name>
    <dbReference type="NCBI Taxonomy" id="37621"/>
    <lineage>
        <taxon>Eukaryota</taxon>
        <taxon>Metazoa</taxon>
        <taxon>Ecdysozoa</taxon>
        <taxon>Scalidophora</taxon>
        <taxon>Priapulida</taxon>
        <taxon>Priapulimorpha</taxon>
        <taxon>Priapulimorphida</taxon>
        <taxon>Priapulidae</taxon>
        <taxon>Priapulus</taxon>
    </lineage>
</organism>
<dbReference type="CDD" id="cd01629">
    <property type="entry name" value="HAD_EP"/>
    <property type="match status" value="1"/>
</dbReference>
<dbReference type="InterPro" id="IPR036412">
    <property type="entry name" value="HAD-like_sf"/>
</dbReference>
<feature type="binding site" evidence="6">
    <location>
        <begin position="160"/>
        <end position="161"/>
    </location>
    <ligand>
        <name>substrate</name>
    </ligand>
</feature>
<dbReference type="SUPFAM" id="SSF56784">
    <property type="entry name" value="HAD-like"/>
    <property type="match status" value="1"/>
</dbReference>
<dbReference type="InterPro" id="IPR023943">
    <property type="entry name" value="Enolase-ppase_E1"/>
</dbReference>
<accession>A0ABM1E4I7</accession>
<dbReference type="Gene3D" id="3.40.50.1000">
    <property type="entry name" value="HAD superfamily/HAD-like"/>
    <property type="match status" value="1"/>
</dbReference>
<dbReference type="PANTHER" id="PTHR20371">
    <property type="entry name" value="ENOLASE-PHOSPHATASE E1"/>
    <property type="match status" value="1"/>
</dbReference>
<evidence type="ECO:0000256" key="1">
    <source>
        <dbReference type="ARBA" id="ARBA00022605"/>
    </source>
</evidence>
<gene>
    <name evidence="8" type="primary">LOC106808774</name>
</gene>
<evidence type="ECO:0000256" key="5">
    <source>
        <dbReference type="ARBA" id="ARBA00023167"/>
    </source>
</evidence>
<reference evidence="8" key="1">
    <citation type="submission" date="2025-08" db="UniProtKB">
        <authorList>
            <consortium name="RefSeq"/>
        </authorList>
    </citation>
    <scope>IDENTIFICATION</scope>
</reference>
<dbReference type="InterPro" id="IPR006439">
    <property type="entry name" value="HAD-SF_hydro_IA"/>
</dbReference>
<sequence>MAGEKRRTCVENDISAGTRVLLLDIEGTTSSISFVKDHMFSYIKENVEQYLKTHWNEEECRCDVEELRQLADTDLEEKVEGAVKIPLLEDELEETVRKAVVANVLWQMSLDRKTTALKQHQGHMWRAAFKTGILKGHIYDDVVPVLEAWKEKGCSVYIYSSGSVDAQKLLFGYSEKGDLLHLFAGHFDTKVGMKMETESYRNIAKECECKPEEMIFLTDVVKEAQAAKQAGMKVALVERPGNAPLTQEDRADFDVIQSFKNIGVEVQHPCNNEAGNSEAKVARLSESGDTDHSIANILNKE</sequence>
<comment type="subunit">
    <text evidence="6">Monomer.</text>
</comment>
<dbReference type="RefSeq" id="XP_014667108.1">
    <property type="nucleotide sequence ID" value="XM_014811622.1"/>
</dbReference>
<keyword evidence="6" id="KW-0539">Nucleus</keyword>
<evidence type="ECO:0000256" key="3">
    <source>
        <dbReference type="ARBA" id="ARBA00022801"/>
    </source>
</evidence>
<feature type="binding site" evidence="6">
    <location>
        <position position="219"/>
    </location>
    <ligand>
        <name>Mg(2+)</name>
        <dbReference type="ChEBI" id="CHEBI:18420"/>
    </ligand>
</feature>
<dbReference type="SFLD" id="SFLDS00003">
    <property type="entry name" value="Haloacid_Dehalogenase"/>
    <property type="match status" value="1"/>
</dbReference>
<evidence type="ECO:0000256" key="2">
    <source>
        <dbReference type="ARBA" id="ARBA00022723"/>
    </source>
</evidence>
<keyword evidence="4 6" id="KW-0460">Magnesium</keyword>
<dbReference type="NCBIfam" id="TIGR01549">
    <property type="entry name" value="HAD-SF-IA-v1"/>
    <property type="match status" value="1"/>
</dbReference>
<dbReference type="InterPro" id="IPR023214">
    <property type="entry name" value="HAD_sf"/>
</dbReference>
<comment type="similarity">
    <text evidence="6">Belongs to the HAD-like hydrolase superfamily. MasA/MtnC family.</text>
</comment>
<feature type="binding site" evidence="6">
    <location>
        <position position="26"/>
    </location>
    <ligand>
        <name>Mg(2+)</name>
        <dbReference type="ChEBI" id="CHEBI:18420"/>
    </ligand>
</feature>
<evidence type="ECO:0000256" key="4">
    <source>
        <dbReference type="ARBA" id="ARBA00022842"/>
    </source>
</evidence>
<dbReference type="Proteomes" id="UP000695022">
    <property type="component" value="Unplaced"/>
</dbReference>
<name>A0ABM1E4I7_PRICU</name>
<protein>
    <recommendedName>
        <fullName evidence="6">Enolase-phosphatase E1</fullName>
        <ecNumber evidence="6">3.1.3.77</ecNumber>
    </recommendedName>
    <alternativeName>
        <fullName evidence="6">2,3-diketo-5-methylthio-1-phosphopentane phosphatase</fullName>
    </alternativeName>
</protein>
<dbReference type="SFLD" id="SFLDG01129">
    <property type="entry name" value="C1.5:_HAD__Beta-PGM__Phosphata"/>
    <property type="match status" value="1"/>
</dbReference>
<evidence type="ECO:0000313" key="8">
    <source>
        <dbReference type="RefSeq" id="XP_014667108.1"/>
    </source>
</evidence>
<proteinExistence type="inferred from homology"/>
<dbReference type="InterPro" id="IPR027511">
    <property type="entry name" value="ENOPH1_eukaryotes"/>
</dbReference>
<comment type="catalytic activity">
    <reaction evidence="6">
        <text>5-methylsulfanyl-2,3-dioxopentyl phosphate + H2O = 1,2-dihydroxy-5-(methylsulfanyl)pent-1-en-3-one + phosphate</text>
        <dbReference type="Rhea" id="RHEA:21700"/>
        <dbReference type="ChEBI" id="CHEBI:15377"/>
        <dbReference type="ChEBI" id="CHEBI:43474"/>
        <dbReference type="ChEBI" id="CHEBI:49252"/>
        <dbReference type="ChEBI" id="CHEBI:58828"/>
        <dbReference type="EC" id="3.1.3.77"/>
    </reaction>
</comment>
<feature type="binding site" evidence="6">
    <location>
        <position position="24"/>
    </location>
    <ligand>
        <name>Mg(2+)</name>
        <dbReference type="ChEBI" id="CHEBI:18420"/>
    </ligand>
</feature>
<evidence type="ECO:0000313" key="7">
    <source>
        <dbReference type="Proteomes" id="UP000695022"/>
    </source>
</evidence>
<dbReference type="SFLD" id="SFLDG01133">
    <property type="entry name" value="C1.5.4:_Enolase-phosphatase_Li"/>
    <property type="match status" value="1"/>
</dbReference>
<comment type="pathway">
    <text evidence="6">Amino-acid biosynthesis; L-methionine biosynthesis via salvage pathway; L-methionine from S-methyl-5-thio-alpha-D-ribose 1-phosphate: step 4/6.</text>
</comment>
<dbReference type="Pfam" id="PF00702">
    <property type="entry name" value="Hydrolase"/>
    <property type="match status" value="1"/>
</dbReference>
<dbReference type="HAMAP" id="MF_03117">
    <property type="entry name" value="Salvage_MtnC_euk"/>
    <property type="match status" value="1"/>
</dbReference>
<dbReference type="EC" id="3.1.3.77" evidence="6"/>
<keyword evidence="5 6" id="KW-0486">Methionine biosynthesis</keyword>
<comment type="cofactor">
    <cofactor evidence="6">
        <name>Mg(2+)</name>
        <dbReference type="ChEBI" id="CHEBI:18420"/>
    </cofactor>
    <text evidence="6">Binds 1 Mg(2+) ion per subunit.</text>
</comment>
<comment type="subcellular location">
    <subcellularLocation>
        <location evidence="6">Cytoplasm</location>
    </subcellularLocation>
    <subcellularLocation>
        <location evidence="6">Nucleus</location>
    </subcellularLocation>
</comment>
<dbReference type="SFLD" id="SFLDF00044">
    <property type="entry name" value="enolase-phosphatase"/>
    <property type="match status" value="1"/>
</dbReference>
<comment type="function">
    <text evidence="6">Bifunctional enzyme that catalyzes the enolization of 2,3-diketo-5-methylthiopentyl-1-phosphate (DK-MTP-1-P) into the intermediate 2-hydroxy-3-keto-5-methylthiopentenyl-1-phosphate (HK-MTPenyl-1-P), which is then dephosphorylated to form the acireductone 1,2-dihydroxy-3-keto-5-methylthiopentene (DHK-MTPene).</text>
</comment>
<keyword evidence="1 6" id="KW-0028">Amino-acid biosynthesis</keyword>
<dbReference type="NCBIfam" id="TIGR01691">
    <property type="entry name" value="enolase-ppase"/>
    <property type="match status" value="1"/>
</dbReference>
<keyword evidence="6" id="KW-0963">Cytoplasm</keyword>
<dbReference type="PANTHER" id="PTHR20371:SF1">
    <property type="entry name" value="ENOLASE-PHOSPHATASE E1"/>
    <property type="match status" value="1"/>
</dbReference>
<comment type="pathway">
    <text evidence="6">Amino-acid biosynthesis; L-methionine biosynthesis via salvage pathway; L-methionine from S-methyl-5-thio-alpha-D-ribose 1-phosphate: step 3/6.</text>
</comment>
<feature type="binding site" evidence="6">
    <location>
        <position position="194"/>
    </location>
    <ligand>
        <name>substrate</name>
    </ligand>
</feature>
<dbReference type="GeneID" id="106808774"/>
<keyword evidence="2 6" id="KW-0479">Metal-binding</keyword>
<dbReference type="Gene3D" id="1.10.720.60">
    <property type="match status" value="1"/>
</dbReference>
<evidence type="ECO:0000256" key="6">
    <source>
        <dbReference type="HAMAP-Rule" id="MF_03117"/>
    </source>
</evidence>
<keyword evidence="3 6" id="KW-0378">Hydrolase</keyword>
<keyword evidence="7" id="KW-1185">Reference proteome</keyword>